<organism evidence="12 13">
    <name type="scientific">Pseudodesulfovibrio hydrargyri</name>
    <dbReference type="NCBI Taxonomy" id="2125990"/>
    <lineage>
        <taxon>Bacteria</taxon>
        <taxon>Pseudomonadati</taxon>
        <taxon>Thermodesulfobacteriota</taxon>
        <taxon>Desulfovibrionia</taxon>
        <taxon>Desulfovibrionales</taxon>
        <taxon>Desulfovibrionaceae</taxon>
    </lineage>
</organism>
<dbReference type="InterPro" id="IPR006062">
    <property type="entry name" value="His_biosynth"/>
</dbReference>
<dbReference type="OrthoDB" id="9807749at2"/>
<dbReference type="EC" id="4.3.2.10" evidence="4"/>
<keyword evidence="7 12" id="KW-0456">Lyase</keyword>
<dbReference type="Proteomes" id="UP000181901">
    <property type="component" value="Unassembled WGS sequence"/>
</dbReference>
<dbReference type="InterPro" id="IPR011060">
    <property type="entry name" value="RibuloseP-bd_barrel"/>
</dbReference>
<comment type="subunit">
    <text evidence="3">Heterodimer of HisH and HisF.</text>
</comment>
<evidence type="ECO:0000256" key="10">
    <source>
        <dbReference type="ARBA" id="ARBA00047838"/>
    </source>
</evidence>
<dbReference type="InterPro" id="IPR004651">
    <property type="entry name" value="HisF"/>
</dbReference>
<comment type="pathway">
    <text evidence="1">Amino-acid biosynthesis; L-histidine biosynthesis; L-histidine from 5-phospho-alpha-D-ribose 1-diphosphate: step 5/9.</text>
</comment>
<dbReference type="Pfam" id="PF00977">
    <property type="entry name" value="His_biosynth"/>
    <property type="match status" value="1"/>
</dbReference>
<evidence type="ECO:0000256" key="8">
    <source>
        <dbReference type="ARBA" id="ARBA00025475"/>
    </source>
</evidence>
<evidence type="ECO:0000256" key="11">
    <source>
        <dbReference type="RuleBase" id="RU003657"/>
    </source>
</evidence>
<evidence type="ECO:0000256" key="9">
    <source>
        <dbReference type="ARBA" id="ARBA00030264"/>
    </source>
</evidence>
<dbReference type="GO" id="GO:0016829">
    <property type="term" value="F:lyase activity"/>
    <property type="evidence" value="ECO:0007669"/>
    <property type="project" value="UniProtKB-KW"/>
</dbReference>
<name>A0A1J5N356_9BACT</name>
<protein>
    <recommendedName>
        <fullName evidence="4">imidazole glycerol-phosphate synthase</fullName>
        <ecNumber evidence="4">4.3.2.10</ecNumber>
    </recommendedName>
    <alternativeName>
        <fullName evidence="9">IGP synthase cyclase subunit</fullName>
    </alternativeName>
</protein>
<comment type="function">
    <text evidence="8">IGPS catalyzes the conversion of PRFAR and glutamine to IGP, AICAR and glutamate. The HisF subunit catalyzes the cyclization activity that produces IGP and AICAR from PRFAR using the ammonia provided by the HisH subunit.</text>
</comment>
<dbReference type="EMBL" id="LKAQ01000004">
    <property type="protein sequence ID" value="OIQ50051.1"/>
    <property type="molecule type" value="Genomic_DNA"/>
</dbReference>
<dbReference type="RefSeq" id="WP_071545522.1">
    <property type="nucleotide sequence ID" value="NZ_LKAQ01000004.1"/>
</dbReference>
<keyword evidence="13" id="KW-1185">Reference proteome</keyword>
<dbReference type="Gene3D" id="3.20.20.70">
    <property type="entry name" value="Aldolase class I"/>
    <property type="match status" value="1"/>
</dbReference>
<reference evidence="12 13" key="1">
    <citation type="submission" date="2015-09" db="EMBL/GenBank/DDBJ databases">
        <title>Genome of Desulfovibrio dechloracetivorans BerOc1, a mercury methylating strain isolated from highly hydrocarbons and metals contaminated coastal sediments.</title>
        <authorList>
            <person name="Goni Urriza M."/>
            <person name="Gassie C."/>
            <person name="Bouchez O."/>
            <person name="Klopp C."/>
            <person name="Ranchou-Peyruse A."/>
            <person name="Remy G."/>
        </authorList>
    </citation>
    <scope>NUCLEOTIDE SEQUENCE [LARGE SCALE GENOMIC DNA]</scope>
    <source>
        <strain evidence="12 13">BerOc1</strain>
    </source>
</reference>
<evidence type="ECO:0000256" key="5">
    <source>
        <dbReference type="ARBA" id="ARBA00022605"/>
    </source>
</evidence>
<dbReference type="UniPathway" id="UPA00031">
    <property type="reaction ID" value="UER00010"/>
</dbReference>
<dbReference type="CDD" id="cd04731">
    <property type="entry name" value="HisF"/>
    <property type="match status" value="1"/>
</dbReference>
<dbReference type="SUPFAM" id="SSF51366">
    <property type="entry name" value="Ribulose-phoshate binding barrel"/>
    <property type="match status" value="1"/>
</dbReference>
<evidence type="ECO:0000256" key="2">
    <source>
        <dbReference type="ARBA" id="ARBA00009667"/>
    </source>
</evidence>
<dbReference type="InterPro" id="IPR050064">
    <property type="entry name" value="IGPS_HisA/HisF"/>
</dbReference>
<evidence type="ECO:0000256" key="3">
    <source>
        <dbReference type="ARBA" id="ARBA00011152"/>
    </source>
</evidence>
<evidence type="ECO:0000313" key="13">
    <source>
        <dbReference type="Proteomes" id="UP000181901"/>
    </source>
</evidence>
<evidence type="ECO:0000256" key="1">
    <source>
        <dbReference type="ARBA" id="ARBA00005091"/>
    </source>
</evidence>
<evidence type="ECO:0000256" key="7">
    <source>
        <dbReference type="ARBA" id="ARBA00023239"/>
    </source>
</evidence>
<dbReference type="GO" id="GO:0000107">
    <property type="term" value="F:imidazoleglycerol-phosphate synthase activity"/>
    <property type="evidence" value="ECO:0007669"/>
    <property type="project" value="InterPro"/>
</dbReference>
<sequence length="247" mass="27125">MLRKRLVTVLTFNEGVLFRTRNFIPDYRYTLNFVDAWSVDEIIVLDITREPGEYRGYFEEAVSWFASQCFVPLTVGGGVRGLDDFERLLGLGADKIAVNSGAVERPELISEASRQYGSQCVVLSMDAARTEGGGYAVRSHFGARDTGMPPDAWARKGQELGAGEILVQSIERDGMLEGYDNELNNLVSGAVDIPVLGCSGAGNWEHFEDGFKEGGLSAVCTTNIYHFTESSIASAKLYLKQNGVLMR</sequence>
<evidence type="ECO:0000313" key="12">
    <source>
        <dbReference type="EMBL" id="OIQ50051.1"/>
    </source>
</evidence>
<evidence type="ECO:0000256" key="6">
    <source>
        <dbReference type="ARBA" id="ARBA00023102"/>
    </source>
</evidence>
<proteinExistence type="inferred from homology"/>
<dbReference type="PANTHER" id="PTHR21235">
    <property type="entry name" value="IMIDAZOLE GLYCEROL PHOSPHATE SYNTHASE SUBUNIT HISF/H IGP SYNTHASE SUBUNIT HISF/H"/>
    <property type="match status" value="1"/>
</dbReference>
<dbReference type="PANTHER" id="PTHR21235:SF2">
    <property type="entry name" value="IMIDAZOLE GLYCEROL PHOSPHATE SYNTHASE HISHF"/>
    <property type="match status" value="1"/>
</dbReference>
<gene>
    <name evidence="12" type="primary">hisF_2</name>
    <name evidence="12" type="ORF">BerOc1_01981</name>
</gene>
<accession>A0A1J5N356</accession>
<comment type="catalytic activity">
    <reaction evidence="10">
        <text>5-[(5-phospho-1-deoxy-D-ribulos-1-ylimino)methylamino]-1-(5-phospho-beta-D-ribosyl)imidazole-4-carboxamide + L-glutamine = D-erythro-1-(imidazol-4-yl)glycerol 3-phosphate + 5-amino-1-(5-phospho-beta-D-ribosyl)imidazole-4-carboxamide + L-glutamate + H(+)</text>
        <dbReference type="Rhea" id="RHEA:24793"/>
        <dbReference type="ChEBI" id="CHEBI:15378"/>
        <dbReference type="ChEBI" id="CHEBI:29985"/>
        <dbReference type="ChEBI" id="CHEBI:58278"/>
        <dbReference type="ChEBI" id="CHEBI:58359"/>
        <dbReference type="ChEBI" id="CHEBI:58475"/>
        <dbReference type="ChEBI" id="CHEBI:58525"/>
        <dbReference type="EC" id="4.3.2.10"/>
    </reaction>
</comment>
<keyword evidence="6 11" id="KW-0368">Histidine biosynthesis</keyword>
<dbReference type="AlphaFoldDB" id="A0A1J5N356"/>
<keyword evidence="5 11" id="KW-0028">Amino-acid biosynthesis</keyword>
<dbReference type="InterPro" id="IPR013785">
    <property type="entry name" value="Aldolase_TIM"/>
</dbReference>
<evidence type="ECO:0000256" key="4">
    <source>
        <dbReference type="ARBA" id="ARBA00012809"/>
    </source>
</evidence>
<comment type="caution">
    <text evidence="12">The sequence shown here is derived from an EMBL/GenBank/DDBJ whole genome shotgun (WGS) entry which is preliminary data.</text>
</comment>
<comment type="similarity">
    <text evidence="2 11">Belongs to the HisA/HisF family.</text>
</comment>
<dbReference type="GO" id="GO:0000105">
    <property type="term" value="P:L-histidine biosynthetic process"/>
    <property type="evidence" value="ECO:0007669"/>
    <property type="project" value="UniProtKB-UniPathway"/>
</dbReference>